<comment type="caution">
    <text evidence="2">The sequence shown here is derived from an EMBL/GenBank/DDBJ whole genome shotgun (WGS) entry which is preliminary data.</text>
</comment>
<name>A0ABR1EDY3_NECAM</name>
<evidence type="ECO:0000313" key="2">
    <source>
        <dbReference type="EMBL" id="KAK6760798.1"/>
    </source>
</evidence>
<keyword evidence="1" id="KW-0812">Transmembrane</keyword>
<dbReference type="EMBL" id="JAVFWL010000006">
    <property type="protein sequence ID" value="KAK6760798.1"/>
    <property type="molecule type" value="Genomic_DNA"/>
</dbReference>
<gene>
    <name evidence="2" type="primary">Necator_chrX.g22186</name>
    <name evidence="2" type="ORF">RB195_022025</name>
</gene>
<accession>A0ABR1EDY3</accession>
<keyword evidence="1" id="KW-0472">Membrane</keyword>
<sequence>MLDDVGVASVAQTVQNHKSSYVQGAEWLAKKKKLRNAWLTSQPKTTTTTAALSDQFSTLLFAVLGFLVLVTLIGPLTCAVKRNAVKRQRNPDREVQGHLELIEQSLRSKSLLLEIKS</sequence>
<evidence type="ECO:0000256" key="1">
    <source>
        <dbReference type="SAM" id="Phobius"/>
    </source>
</evidence>
<evidence type="ECO:0008006" key="4">
    <source>
        <dbReference type="Google" id="ProtNLM"/>
    </source>
</evidence>
<evidence type="ECO:0000313" key="3">
    <source>
        <dbReference type="Proteomes" id="UP001303046"/>
    </source>
</evidence>
<keyword evidence="1" id="KW-1133">Transmembrane helix</keyword>
<feature type="transmembrane region" description="Helical" evidence="1">
    <location>
        <begin position="59"/>
        <end position="80"/>
    </location>
</feature>
<reference evidence="2 3" key="1">
    <citation type="submission" date="2023-08" db="EMBL/GenBank/DDBJ databases">
        <title>A Necator americanus chromosomal reference genome.</title>
        <authorList>
            <person name="Ilik V."/>
            <person name="Petrzelkova K.J."/>
            <person name="Pardy F."/>
            <person name="Fuh T."/>
            <person name="Niatou-Singa F.S."/>
            <person name="Gouil Q."/>
            <person name="Baker L."/>
            <person name="Ritchie M.E."/>
            <person name="Jex A.R."/>
            <person name="Gazzola D."/>
            <person name="Li H."/>
            <person name="Toshio Fujiwara R."/>
            <person name="Zhan B."/>
            <person name="Aroian R.V."/>
            <person name="Pafco B."/>
            <person name="Schwarz E.M."/>
        </authorList>
    </citation>
    <scope>NUCLEOTIDE SEQUENCE [LARGE SCALE GENOMIC DNA]</scope>
    <source>
        <strain evidence="2 3">Aroian</strain>
        <tissue evidence="2">Whole animal</tissue>
    </source>
</reference>
<keyword evidence="3" id="KW-1185">Reference proteome</keyword>
<dbReference type="Proteomes" id="UP001303046">
    <property type="component" value="Unassembled WGS sequence"/>
</dbReference>
<organism evidence="2 3">
    <name type="scientific">Necator americanus</name>
    <name type="common">Human hookworm</name>
    <dbReference type="NCBI Taxonomy" id="51031"/>
    <lineage>
        <taxon>Eukaryota</taxon>
        <taxon>Metazoa</taxon>
        <taxon>Ecdysozoa</taxon>
        <taxon>Nematoda</taxon>
        <taxon>Chromadorea</taxon>
        <taxon>Rhabditida</taxon>
        <taxon>Rhabditina</taxon>
        <taxon>Rhabditomorpha</taxon>
        <taxon>Strongyloidea</taxon>
        <taxon>Ancylostomatidae</taxon>
        <taxon>Bunostominae</taxon>
        <taxon>Necator</taxon>
    </lineage>
</organism>
<proteinExistence type="predicted"/>
<protein>
    <recommendedName>
        <fullName evidence="4">Transmembrane protein</fullName>
    </recommendedName>
</protein>